<dbReference type="Proteomes" id="UP000631034">
    <property type="component" value="Unassembled WGS sequence"/>
</dbReference>
<evidence type="ECO:0000313" key="4">
    <source>
        <dbReference type="Proteomes" id="UP000631034"/>
    </source>
</evidence>
<dbReference type="InterPro" id="IPR022742">
    <property type="entry name" value="Hydrolase_4"/>
</dbReference>
<dbReference type="AlphaFoldDB" id="A0A8J7CPW7"/>
<dbReference type="SUPFAM" id="SSF53474">
    <property type="entry name" value="alpha/beta-Hydrolases"/>
    <property type="match status" value="1"/>
</dbReference>
<feature type="compositionally biased region" description="Basic and acidic residues" evidence="1">
    <location>
        <begin position="302"/>
        <end position="335"/>
    </location>
</feature>
<evidence type="ECO:0000259" key="2">
    <source>
        <dbReference type="Pfam" id="PF12146"/>
    </source>
</evidence>
<dbReference type="PRINTS" id="PR00111">
    <property type="entry name" value="ABHYDROLASE"/>
</dbReference>
<gene>
    <name evidence="3" type="ORF">IHV25_07780</name>
</gene>
<dbReference type="InterPro" id="IPR029058">
    <property type="entry name" value="AB_hydrolase_fold"/>
</dbReference>
<protein>
    <submittedName>
        <fullName evidence="3">Alpha/beta hydrolase</fullName>
    </submittedName>
</protein>
<dbReference type="Pfam" id="PF12146">
    <property type="entry name" value="Hydrolase_4"/>
    <property type="match status" value="1"/>
</dbReference>
<accession>A0A8J7CPW7</accession>
<name>A0A8J7CPW7_9PROT</name>
<dbReference type="EMBL" id="JACZHT010000005">
    <property type="protein sequence ID" value="MBE1237547.1"/>
    <property type="molecule type" value="Genomic_DNA"/>
</dbReference>
<dbReference type="InterPro" id="IPR051044">
    <property type="entry name" value="MAG_DAG_Lipase"/>
</dbReference>
<keyword evidence="3" id="KW-0378">Hydrolase</keyword>
<feature type="region of interest" description="Disordered" evidence="1">
    <location>
        <begin position="299"/>
        <end position="335"/>
    </location>
</feature>
<evidence type="ECO:0000313" key="3">
    <source>
        <dbReference type="EMBL" id="MBE1237547.1"/>
    </source>
</evidence>
<organism evidence="3 4">
    <name type="scientific">Phaeovibrio sulfidiphilus</name>
    <dbReference type="NCBI Taxonomy" id="1220600"/>
    <lineage>
        <taxon>Bacteria</taxon>
        <taxon>Pseudomonadati</taxon>
        <taxon>Pseudomonadota</taxon>
        <taxon>Alphaproteobacteria</taxon>
        <taxon>Rhodospirillales</taxon>
        <taxon>Rhodospirillaceae</taxon>
        <taxon>Phaeovibrio</taxon>
    </lineage>
</organism>
<dbReference type="Gene3D" id="3.40.50.1820">
    <property type="entry name" value="alpha/beta hydrolase"/>
    <property type="match status" value="1"/>
</dbReference>
<dbReference type="GO" id="GO:0016787">
    <property type="term" value="F:hydrolase activity"/>
    <property type="evidence" value="ECO:0007669"/>
    <property type="project" value="UniProtKB-KW"/>
</dbReference>
<sequence length="335" mass="36725">MDQTSFQAPDSLKMPLRSWLPDGKPPEAIFLALHGFCDHSGAWDVFGPSLAARNIAVFSWDQRGFGHSPDRGQWPGHETLIADVRAALRAVHDRYPDTPLYLMGESMGASLAVAATTGPERSTVPIRGLILSGPALWARATMSWPMTAAMWVARKLLPGVRLSGRGVERYATNNVPLLQRLSKDPLWIHAPTVESIAGLTDVMDIAYARFAELEGPVLVLYGLNDEIVPAGPVRTSAAKLDLRTPSNRLAIYPEGWHMLTRDIGGAAVTADILSWVGNPDAPLPSGADRNAAAFLNGTLRSGMERKEREHPSRAWERLTQSERERLQSEQDSRPE</sequence>
<proteinExistence type="predicted"/>
<evidence type="ECO:0000256" key="1">
    <source>
        <dbReference type="SAM" id="MobiDB-lite"/>
    </source>
</evidence>
<dbReference type="PANTHER" id="PTHR11614">
    <property type="entry name" value="PHOSPHOLIPASE-RELATED"/>
    <property type="match status" value="1"/>
</dbReference>
<keyword evidence="4" id="KW-1185">Reference proteome</keyword>
<dbReference type="RefSeq" id="WP_192534553.1">
    <property type="nucleotide sequence ID" value="NZ_JACZHT010000005.1"/>
</dbReference>
<reference evidence="3" key="1">
    <citation type="submission" date="2020-10" db="EMBL/GenBank/DDBJ databases">
        <title>Genome sequence of the unusual species of purple photosynthetic bacteria, Phaeovibrio sulfidiphilus DSM 23193, type strain.</title>
        <authorList>
            <person name="Kyndt J.A."/>
            <person name="Meyer T.E."/>
        </authorList>
    </citation>
    <scope>NUCLEOTIDE SEQUENCE</scope>
    <source>
        <strain evidence="3">DSM 23193</strain>
    </source>
</reference>
<comment type="caution">
    <text evidence="3">The sequence shown here is derived from an EMBL/GenBank/DDBJ whole genome shotgun (WGS) entry which is preliminary data.</text>
</comment>
<feature type="domain" description="Serine aminopeptidase S33" evidence="2">
    <location>
        <begin position="25"/>
        <end position="262"/>
    </location>
</feature>
<dbReference type="InterPro" id="IPR000073">
    <property type="entry name" value="AB_hydrolase_1"/>
</dbReference>